<dbReference type="GO" id="GO:0005634">
    <property type="term" value="C:nucleus"/>
    <property type="evidence" value="ECO:0007669"/>
    <property type="project" value="UniProtKB-SubCell"/>
</dbReference>
<dbReference type="Pfam" id="PF21517">
    <property type="entry name" value="HTH_Tnp_Tc3_2_like"/>
    <property type="match status" value="1"/>
</dbReference>
<dbReference type="PANTHER" id="PTHR47326">
    <property type="entry name" value="TRANSPOSABLE ELEMENT TC3 TRANSPOSASE-LIKE PROTEIN"/>
    <property type="match status" value="1"/>
</dbReference>
<dbReference type="SUPFAM" id="SSF46689">
    <property type="entry name" value="Homeodomain-like"/>
    <property type="match status" value="1"/>
</dbReference>
<feature type="domain" description="Transposable element Tc3 transposase-like DNA-binding HTH" evidence="3">
    <location>
        <begin position="93"/>
        <end position="129"/>
    </location>
</feature>
<feature type="domain" description="Tc3 transposase DNA binding" evidence="2">
    <location>
        <begin position="44"/>
        <end position="79"/>
    </location>
</feature>
<dbReference type="InterPro" id="IPR036388">
    <property type="entry name" value="WH-like_DNA-bd_sf"/>
</dbReference>
<dbReference type="InterPro" id="IPR009057">
    <property type="entry name" value="Homeodomain-like_sf"/>
</dbReference>
<organism evidence="4 5">
    <name type="scientific">Ditylenchus dipsaci</name>
    <dbReference type="NCBI Taxonomy" id="166011"/>
    <lineage>
        <taxon>Eukaryota</taxon>
        <taxon>Metazoa</taxon>
        <taxon>Ecdysozoa</taxon>
        <taxon>Nematoda</taxon>
        <taxon>Chromadorea</taxon>
        <taxon>Rhabditida</taxon>
        <taxon>Tylenchina</taxon>
        <taxon>Tylenchomorpha</taxon>
        <taxon>Sphaerularioidea</taxon>
        <taxon>Anguinidae</taxon>
        <taxon>Anguininae</taxon>
        <taxon>Ditylenchus</taxon>
    </lineage>
</organism>
<name>A0A915EPL0_9BILA</name>
<reference evidence="5" key="1">
    <citation type="submission" date="2022-11" db="UniProtKB">
        <authorList>
            <consortium name="WormBaseParasite"/>
        </authorList>
    </citation>
    <scope>IDENTIFICATION</scope>
</reference>
<dbReference type="InterPro" id="IPR036397">
    <property type="entry name" value="RNaseH_sf"/>
</dbReference>
<proteinExistence type="predicted"/>
<evidence type="ECO:0000259" key="3">
    <source>
        <dbReference type="Pfam" id="PF21517"/>
    </source>
</evidence>
<dbReference type="Gene3D" id="3.30.420.10">
    <property type="entry name" value="Ribonuclease H-like superfamily/Ribonuclease H"/>
    <property type="match status" value="1"/>
</dbReference>
<dbReference type="WBParaSite" id="jg8042">
    <property type="protein sequence ID" value="jg8042"/>
    <property type="gene ID" value="jg8042"/>
</dbReference>
<dbReference type="PANTHER" id="PTHR47326:SF1">
    <property type="entry name" value="HTH PSQ-TYPE DOMAIN-CONTAINING PROTEIN"/>
    <property type="match status" value="1"/>
</dbReference>
<evidence type="ECO:0000259" key="2">
    <source>
        <dbReference type="Pfam" id="PF11427"/>
    </source>
</evidence>
<keyword evidence="4" id="KW-1185">Reference proteome</keyword>
<evidence type="ECO:0000256" key="1">
    <source>
        <dbReference type="ARBA" id="ARBA00004123"/>
    </source>
</evidence>
<evidence type="ECO:0000313" key="5">
    <source>
        <dbReference type="WBParaSite" id="jg8042"/>
    </source>
</evidence>
<protein>
    <submittedName>
        <fullName evidence="5">Tc3 transposase DNA binding domain-containing protein</fullName>
    </submittedName>
</protein>
<dbReference type="Gene3D" id="1.10.10.10">
    <property type="entry name" value="Winged helix-like DNA-binding domain superfamily/Winged helix DNA-binding domain"/>
    <property type="match status" value="1"/>
</dbReference>
<dbReference type="InterPro" id="IPR025898">
    <property type="entry name" value="Tc3_transposase_DNA-bd_dom"/>
</dbReference>
<dbReference type="Gene3D" id="1.10.10.60">
    <property type="entry name" value="Homeodomain-like"/>
    <property type="match status" value="1"/>
</dbReference>
<sequence length="357" mass="41666">MCNYRLSNCRMRNCRSRNCRWRNCRLRNCRFAQLLFSAIVMQPILAFHKSGWSNRNIAKELKRSSDVIDRFVKNPQQYGRKKHTGRKPKISPRMQRKIISRSSSSTMSINRIRADLGIKETKTTVWRVVDNNPNIVREKMKATPNLTDQHRRDRLEFARLHMSWTHEWESVIFSDEKKFNLDGPDGFSYYWRDLRKEPRFFSKRNFGGGGLNAIEEGLQLYKTIDVSLDGIVTSLLFNSATDGSVFLAYLKVGEDAIKKNKPADSQGWIFPNGSPNLPWPPYSPNLTPCTFFLWGWIKSQVYRTPIKVMEKLLRRIDMAFEELPQEMIDWSIETYCRRLDRCNAVGGTSVAQTFANV</sequence>
<dbReference type="GO" id="GO:0003677">
    <property type="term" value="F:DNA binding"/>
    <property type="evidence" value="ECO:0007669"/>
    <property type="project" value="InterPro"/>
</dbReference>
<evidence type="ECO:0000313" key="4">
    <source>
        <dbReference type="Proteomes" id="UP000887574"/>
    </source>
</evidence>
<comment type="subcellular location">
    <subcellularLocation>
        <location evidence="1">Nucleus</location>
    </subcellularLocation>
</comment>
<dbReference type="Pfam" id="PF11427">
    <property type="entry name" value="HTH_Tnp_Tc3_1"/>
    <property type="match status" value="1"/>
</dbReference>
<dbReference type="AlphaFoldDB" id="A0A915EPL0"/>
<dbReference type="SUPFAM" id="SSF141571">
    <property type="entry name" value="Pentapeptide repeat-like"/>
    <property type="match status" value="1"/>
</dbReference>
<accession>A0A915EPL0</accession>
<dbReference type="Proteomes" id="UP000887574">
    <property type="component" value="Unplaced"/>
</dbReference>
<dbReference type="InterPro" id="IPR048703">
    <property type="entry name" value="Tnp_Tc3-like_HTH"/>
</dbReference>